<feature type="region of interest" description="Disordered" evidence="1">
    <location>
        <begin position="19"/>
        <end position="103"/>
    </location>
</feature>
<evidence type="ECO:0000256" key="1">
    <source>
        <dbReference type="SAM" id="MobiDB-lite"/>
    </source>
</evidence>
<gene>
    <name evidence="2" type="ORF">LAESUDRAFT_715384</name>
</gene>
<feature type="compositionally biased region" description="Polar residues" evidence="1">
    <location>
        <begin position="33"/>
        <end position="47"/>
    </location>
</feature>
<dbReference type="AlphaFoldDB" id="A0A165DGW4"/>
<dbReference type="RefSeq" id="XP_040762592.1">
    <property type="nucleotide sequence ID" value="XM_040907148.1"/>
</dbReference>
<name>A0A165DGW4_9APHY</name>
<accession>A0A165DGW4</accession>
<feature type="compositionally biased region" description="Acidic residues" evidence="1">
    <location>
        <begin position="91"/>
        <end position="103"/>
    </location>
</feature>
<reference evidence="2 3" key="1">
    <citation type="journal article" date="2016" name="Mol. Biol. Evol.">
        <title>Comparative Genomics of Early-Diverging Mushroom-Forming Fungi Provides Insights into the Origins of Lignocellulose Decay Capabilities.</title>
        <authorList>
            <person name="Nagy L.G."/>
            <person name="Riley R."/>
            <person name="Tritt A."/>
            <person name="Adam C."/>
            <person name="Daum C."/>
            <person name="Floudas D."/>
            <person name="Sun H."/>
            <person name="Yadav J.S."/>
            <person name="Pangilinan J."/>
            <person name="Larsson K.H."/>
            <person name="Matsuura K."/>
            <person name="Barry K."/>
            <person name="Labutti K."/>
            <person name="Kuo R."/>
            <person name="Ohm R.A."/>
            <person name="Bhattacharya S.S."/>
            <person name="Shirouzu T."/>
            <person name="Yoshinaga Y."/>
            <person name="Martin F.M."/>
            <person name="Grigoriev I.V."/>
            <person name="Hibbett D.S."/>
        </authorList>
    </citation>
    <scope>NUCLEOTIDE SEQUENCE [LARGE SCALE GENOMIC DNA]</scope>
    <source>
        <strain evidence="2 3">93-53</strain>
    </source>
</reference>
<organism evidence="2 3">
    <name type="scientific">Laetiporus sulphureus 93-53</name>
    <dbReference type="NCBI Taxonomy" id="1314785"/>
    <lineage>
        <taxon>Eukaryota</taxon>
        <taxon>Fungi</taxon>
        <taxon>Dikarya</taxon>
        <taxon>Basidiomycota</taxon>
        <taxon>Agaricomycotina</taxon>
        <taxon>Agaricomycetes</taxon>
        <taxon>Polyporales</taxon>
        <taxon>Laetiporus</taxon>
    </lineage>
</organism>
<dbReference type="EMBL" id="KV427634">
    <property type="protein sequence ID" value="KZT04852.1"/>
    <property type="molecule type" value="Genomic_DNA"/>
</dbReference>
<keyword evidence="3" id="KW-1185">Reference proteome</keyword>
<dbReference type="Proteomes" id="UP000076871">
    <property type="component" value="Unassembled WGS sequence"/>
</dbReference>
<evidence type="ECO:0000313" key="3">
    <source>
        <dbReference type="Proteomes" id="UP000076871"/>
    </source>
</evidence>
<dbReference type="InParanoid" id="A0A165DGW4"/>
<protein>
    <submittedName>
        <fullName evidence="2">Uncharacterized protein</fullName>
    </submittedName>
</protein>
<proteinExistence type="predicted"/>
<dbReference type="GeneID" id="63824177"/>
<evidence type="ECO:0000313" key="2">
    <source>
        <dbReference type="EMBL" id="KZT04852.1"/>
    </source>
</evidence>
<sequence>MALQFRFIYTHATEDAFTNPYPGPIPSRGPVRSTVTHSHTHQANNKQEPAREQAAARPSATVSTKFTIEKKPANSTSSVIEQESPMGVTDERDEDDYAMEDSEGLSHEEILDTMFSLSAENVESQTGPCVSTTIVHAPYAFGAPSKAAIRRGVEKIMAPQERQFLVLAQTTETYEQAARGINIKQCMQNRWRTY</sequence>